<organism evidence="1 2">
    <name type="scientific">Clostridium argentinense CDC 2741</name>
    <dbReference type="NCBI Taxonomy" id="1418104"/>
    <lineage>
        <taxon>Bacteria</taxon>
        <taxon>Bacillati</taxon>
        <taxon>Bacillota</taxon>
        <taxon>Clostridia</taxon>
        <taxon>Eubacteriales</taxon>
        <taxon>Clostridiaceae</taxon>
        <taxon>Clostridium</taxon>
    </lineage>
</organism>
<reference evidence="1 2" key="1">
    <citation type="journal article" date="2015" name="Infect. Genet. Evol.">
        <title>Genomic sequences of six botulinum neurotoxin-producing strains representing three clostridial species illustrate the mobility and diversity of botulinum neurotoxin genes.</title>
        <authorList>
            <person name="Smith T.J."/>
            <person name="Hill K.K."/>
            <person name="Xie G."/>
            <person name="Foley B.T."/>
            <person name="Williamson C.H."/>
            <person name="Foster J.T."/>
            <person name="Johnson S.L."/>
            <person name="Chertkov O."/>
            <person name="Teshima H."/>
            <person name="Gibbons H.S."/>
            <person name="Johnsky L.A."/>
            <person name="Karavis M.A."/>
            <person name="Smith L.A."/>
        </authorList>
    </citation>
    <scope>NUCLEOTIDE SEQUENCE [LARGE SCALE GENOMIC DNA]</scope>
    <source>
        <strain evidence="1 2">CDC 2741</strain>
    </source>
</reference>
<protein>
    <recommendedName>
        <fullName evidence="3">Bacteriocin</fullName>
    </recommendedName>
</protein>
<evidence type="ECO:0000313" key="2">
    <source>
        <dbReference type="Proteomes" id="UP000031366"/>
    </source>
</evidence>
<dbReference type="AlphaFoldDB" id="A0A0C1TV13"/>
<name>A0A0C1TV13_9CLOT</name>
<accession>A0A0C1TV13</accession>
<sequence length="68" mass="7394">MLKELNMNEMEQVNGGDIVSTVGGAIVGGLIYDGVKAAVNKLAHTPYERTVTRHGEKYTVKYDGNPGW</sequence>
<gene>
    <name evidence="1" type="ORF">U732_583</name>
</gene>
<evidence type="ECO:0000313" key="1">
    <source>
        <dbReference type="EMBL" id="KIE44574.1"/>
    </source>
</evidence>
<dbReference type="RefSeq" id="WP_039636514.1">
    <property type="nucleotide sequence ID" value="NZ_AYSO01000020.1"/>
</dbReference>
<proteinExistence type="predicted"/>
<keyword evidence="2" id="KW-1185">Reference proteome</keyword>
<evidence type="ECO:0008006" key="3">
    <source>
        <dbReference type="Google" id="ProtNLM"/>
    </source>
</evidence>
<comment type="caution">
    <text evidence="1">The sequence shown here is derived from an EMBL/GenBank/DDBJ whole genome shotgun (WGS) entry which is preliminary data.</text>
</comment>
<dbReference type="EMBL" id="AYSO01000020">
    <property type="protein sequence ID" value="KIE44574.1"/>
    <property type="molecule type" value="Genomic_DNA"/>
</dbReference>
<dbReference type="Proteomes" id="UP000031366">
    <property type="component" value="Unassembled WGS sequence"/>
</dbReference>